<organism evidence="2 3">
    <name type="scientific">Xylanibacter ruminicola</name>
    <name type="common">Prevotella ruminicola</name>
    <dbReference type="NCBI Taxonomy" id="839"/>
    <lineage>
        <taxon>Bacteria</taxon>
        <taxon>Pseudomonadati</taxon>
        <taxon>Bacteroidota</taxon>
        <taxon>Bacteroidia</taxon>
        <taxon>Bacteroidales</taxon>
        <taxon>Prevotellaceae</taxon>
        <taxon>Xylanibacter</taxon>
    </lineage>
</organism>
<feature type="coiled-coil region" evidence="1">
    <location>
        <begin position="80"/>
        <end position="114"/>
    </location>
</feature>
<dbReference type="SUPFAM" id="SSF46689">
    <property type="entry name" value="Homeodomain-like"/>
    <property type="match status" value="1"/>
</dbReference>
<dbReference type="Proteomes" id="UP000184280">
    <property type="component" value="Unassembled WGS sequence"/>
</dbReference>
<reference evidence="2 3" key="1">
    <citation type="submission" date="2016-11" db="EMBL/GenBank/DDBJ databases">
        <authorList>
            <person name="Jaros S."/>
            <person name="Januszkiewicz K."/>
            <person name="Wedrychowicz H."/>
        </authorList>
    </citation>
    <scope>NUCLEOTIDE SEQUENCE [LARGE SCALE GENOMIC DNA]</scope>
    <source>
        <strain evidence="2 3">BPI-34</strain>
    </source>
</reference>
<proteinExistence type="predicted"/>
<evidence type="ECO:0000313" key="3">
    <source>
        <dbReference type="Proteomes" id="UP000184280"/>
    </source>
</evidence>
<sequence length="133" mass="15284">MSRQKFSRALKRSICIEYMQSGKSRKEIALKYNLPNVQMLSSWIHSCLSPLEIHEKCASLQPVIIQTEENMAKKEEPMDVMAMSALIEAQRKQIEKLEKDLKFSRDKVLALNTLIDIAEEHGAKIRKKGGVKR</sequence>
<dbReference type="AlphaFoldDB" id="A0A1M7CDC5"/>
<evidence type="ECO:0008006" key="4">
    <source>
        <dbReference type="Google" id="ProtNLM"/>
    </source>
</evidence>
<evidence type="ECO:0000256" key="1">
    <source>
        <dbReference type="SAM" id="Coils"/>
    </source>
</evidence>
<accession>A0A1M7CDC5</accession>
<gene>
    <name evidence="2" type="ORF">SAMN04488494_0383</name>
</gene>
<name>A0A1M7CDC5_XYLRU</name>
<evidence type="ECO:0000313" key="2">
    <source>
        <dbReference type="EMBL" id="SHL65157.1"/>
    </source>
</evidence>
<keyword evidence="1" id="KW-0175">Coiled coil</keyword>
<dbReference type="InterPro" id="IPR009057">
    <property type="entry name" value="Homeodomain-like_sf"/>
</dbReference>
<protein>
    <recommendedName>
        <fullName evidence="4">Transposase</fullName>
    </recommendedName>
</protein>
<dbReference type="EMBL" id="FRCJ01000001">
    <property type="protein sequence ID" value="SHL65157.1"/>
    <property type="molecule type" value="Genomic_DNA"/>
</dbReference>